<dbReference type="Gene3D" id="3.40.50.300">
    <property type="entry name" value="P-loop containing nucleotide triphosphate hydrolases"/>
    <property type="match status" value="1"/>
</dbReference>
<name>A0A368FMT3_ANCCA</name>
<dbReference type="AlphaFoldDB" id="A0A368FMT3"/>
<dbReference type="EMBL" id="JOJR01000901">
    <property type="protein sequence ID" value="RCN33544.1"/>
    <property type="molecule type" value="Genomic_DNA"/>
</dbReference>
<dbReference type="InterPro" id="IPR018627">
    <property type="entry name" value="ELP6"/>
</dbReference>
<dbReference type="InterPro" id="IPR027417">
    <property type="entry name" value="P-loop_NTPase"/>
</dbReference>
<keyword evidence="5" id="KW-1185">Reference proteome</keyword>
<gene>
    <name evidence="4" type="ORF">ANCCAN_20622</name>
</gene>
<comment type="caution">
    <text evidence="4">The sequence shown here is derived from an EMBL/GenBank/DDBJ whole genome shotgun (WGS) entry which is preliminary data.</text>
</comment>
<organism evidence="4 5">
    <name type="scientific">Ancylostoma caninum</name>
    <name type="common">Dog hookworm</name>
    <dbReference type="NCBI Taxonomy" id="29170"/>
    <lineage>
        <taxon>Eukaryota</taxon>
        <taxon>Metazoa</taxon>
        <taxon>Ecdysozoa</taxon>
        <taxon>Nematoda</taxon>
        <taxon>Chromadorea</taxon>
        <taxon>Rhabditida</taxon>
        <taxon>Rhabditina</taxon>
        <taxon>Rhabditomorpha</taxon>
        <taxon>Strongyloidea</taxon>
        <taxon>Ancylostomatidae</taxon>
        <taxon>Ancylostomatinae</taxon>
        <taxon>Ancylostoma</taxon>
    </lineage>
</organism>
<evidence type="ECO:0000256" key="3">
    <source>
        <dbReference type="ARBA" id="ARBA00020263"/>
    </source>
</evidence>
<dbReference type="GO" id="GO:0002098">
    <property type="term" value="P:tRNA wobble uridine modification"/>
    <property type="evidence" value="ECO:0007669"/>
    <property type="project" value="InterPro"/>
</dbReference>
<proteinExistence type="inferred from homology"/>
<protein>
    <recommendedName>
        <fullName evidence="3">Elongator complex protein 6</fullName>
    </recommendedName>
</protein>
<evidence type="ECO:0000313" key="5">
    <source>
        <dbReference type="Proteomes" id="UP000252519"/>
    </source>
</evidence>
<comment type="similarity">
    <text evidence="2">Belongs to the ELP6 family.</text>
</comment>
<evidence type="ECO:0000256" key="1">
    <source>
        <dbReference type="ARBA" id="ARBA00005043"/>
    </source>
</evidence>
<reference evidence="4 5" key="1">
    <citation type="submission" date="2014-10" db="EMBL/GenBank/DDBJ databases">
        <title>Draft genome of the hookworm Ancylostoma caninum.</title>
        <authorList>
            <person name="Mitreva M."/>
        </authorList>
    </citation>
    <scope>NUCLEOTIDE SEQUENCE [LARGE SCALE GENOMIC DNA]</scope>
    <source>
        <strain evidence="4 5">Baltimore</strain>
    </source>
</reference>
<evidence type="ECO:0000313" key="4">
    <source>
        <dbReference type="EMBL" id="RCN33544.1"/>
    </source>
</evidence>
<evidence type="ECO:0000256" key="2">
    <source>
        <dbReference type="ARBA" id="ARBA00008837"/>
    </source>
</evidence>
<dbReference type="Proteomes" id="UP000252519">
    <property type="component" value="Unassembled WGS sequence"/>
</dbReference>
<comment type="pathway">
    <text evidence="1">tRNA modification; 5-methoxycarbonylmethyl-2-thiouridine-tRNA biosynthesis.</text>
</comment>
<dbReference type="PANTHER" id="PTHR16184:SF6">
    <property type="entry name" value="ELONGATOR COMPLEX PROTEIN 6"/>
    <property type="match status" value="1"/>
</dbReference>
<dbReference type="GO" id="GO:0033588">
    <property type="term" value="C:elongator holoenzyme complex"/>
    <property type="evidence" value="ECO:0007669"/>
    <property type="project" value="InterPro"/>
</dbReference>
<accession>A0A368FMT3</accession>
<dbReference type="OrthoDB" id="9995306at2759"/>
<dbReference type="PANTHER" id="PTHR16184">
    <property type="entry name" value="ELONGATOR COMPLEX PROTEIN 6"/>
    <property type="match status" value="1"/>
</dbReference>
<sequence length="228" mass="25028">MLDLLSKQTGTDAGIGLVSYSGSSSDLFLQLHYCSIFLARKKRVLIISSNLTESNYRLIFGKLAVRWDPSLISVVELGSLLGNDFKINGDNVVKELNELIDGESPPSLLILEDVGVLERLGIKPSSIVCLLHRLYSRLVPCVNSVFGLSDEILANFVKTKTYNMMINKADFTIDVTPVGLGFGKDVTGKMEISVRRAAPMPTTSQLLYLTGDRSIKCFYPGGNTFLNI</sequence>